<evidence type="ECO:0000313" key="2">
    <source>
        <dbReference type="EMBL" id="WHY87309.1"/>
    </source>
</evidence>
<organism evidence="2 3">
    <name type="scientific">Neobacillus novalis</name>
    <dbReference type="NCBI Taxonomy" id="220687"/>
    <lineage>
        <taxon>Bacteria</taxon>
        <taxon>Bacillati</taxon>
        <taxon>Bacillota</taxon>
        <taxon>Bacilli</taxon>
        <taxon>Bacillales</taxon>
        <taxon>Bacillaceae</taxon>
        <taxon>Neobacillus</taxon>
    </lineage>
</organism>
<dbReference type="GO" id="GO:0071111">
    <property type="term" value="F:cyclic-guanylate-specific phosphodiesterase activity"/>
    <property type="evidence" value="ECO:0007669"/>
    <property type="project" value="InterPro"/>
</dbReference>
<dbReference type="AlphaFoldDB" id="A0AA95MRT2"/>
<dbReference type="RefSeq" id="WP_066083350.1">
    <property type="nucleotide sequence ID" value="NZ_CP126114.1"/>
</dbReference>
<reference evidence="2" key="1">
    <citation type="submission" date="2023-05" db="EMBL/GenBank/DDBJ databases">
        <title>Comparative genomics of Bacillaceae isolates and their secondary metabolite potential.</title>
        <authorList>
            <person name="Song L."/>
            <person name="Nielsen L.J."/>
            <person name="Mohite O."/>
            <person name="Xu X."/>
            <person name="Weber T."/>
            <person name="Kovacs A.T."/>
        </authorList>
    </citation>
    <scope>NUCLEOTIDE SEQUENCE</scope>
    <source>
        <strain evidence="2">XLM17</strain>
    </source>
</reference>
<dbReference type="Pfam" id="PF00563">
    <property type="entry name" value="EAL"/>
    <property type="match status" value="1"/>
</dbReference>
<protein>
    <submittedName>
        <fullName evidence="2">EAL domain-containing protein</fullName>
    </submittedName>
</protein>
<dbReference type="InterPro" id="IPR050706">
    <property type="entry name" value="Cyclic-di-GMP_PDE-like"/>
</dbReference>
<dbReference type="InterPro" id="IPR035919">
    <property type="entry name" value="EAL_sf"/>
</dbReference>
<evidence type="ECO:0000313" key="3">
    <source>
        <dbReference type="Proteomes" id="UP001178288"/>
    </source>
</evidence>
<dbReference type="PANTHER" id="PTHR33121">
    <property type="entry name" value="CYCLIC DI-GMP PHOSPHODIESTERASE PDEF"/>
    <property type="match status" value="1"/>
</dbReference>
<dbReference type="InterPro" id="IPR001633">
    <property type="entry name" value="EAL_dom"/>
</dbReference>
<keyword evidence="3" id="KW-1185">Reference proteome</keyword>
<dbReference type="Gene3D" id="3.20.20.450">
    <property type="entry name" value="EAL domain"/>
    <property type="match status" value="1"/>
</dbReference>
<dbReference type="PANTHER" id="PTHR33121:SF71">
    <property type="entry name" value="OXYGEN SENSOR PROTEIN DOSP"/>
    <property type="match status" value="1"/>
</dbReference>
<dbReference type="PROSITE" id="PS50883">
    <property type="entry name" value="EAL"/>
    <property type="match status" value="1"/>
</dbReference>
<accession>A0AA95MRT2</accession>
<dbReference type="Proteomes" id="UP001178288">
    <property type="component" value="Chromosome"/>
</dbReference>
<evidence type="ECO:0000259" key="1">
    <source>
        <dbReference type="PROSITE" id="PS50883"/>
    </source>
</evidence>
<dbReference type="CDD" id="cd01948">
    <property type="entry name" value="EAL"/>
    <property type="match status" value="1"/>
</dbReference>
<name>A0AA95MRT2_9BACI</name>
<feature type="domain" description="EAL" evidence="1">
    <location>
        <begin position="1"/>
        <end position="122"/>
    </location>
</feature>
<dbReference type="SUPFAM" id="SSF141868">
    <property type="entry name" value="EAL domain-like"/>
    <property type="match status" value="1"/>
</dbReference>
<gene>
    <name evidence="2" type="ORF">QNH39_05490</name>
</gene>
<dbReference type="EMBL" id="CP126114">
    <property type="protein sequence ID" value="WHY87309.1"/>
    <property type="molecule type" value="Genomic_DNA"/>
</dbReference>
<proteinExistence type="predicted"/>
<dbReference type="SMART" id="SM00052">
    <property type="entry name" value="EAL"/>
    <property type="match status" value="1"/>
</dbReference>
<dbReference type="KEGG" id="nnv:QNH39_05490"/>
<sequence>MQNLENSTIILNQLKELGVLLSIDDFGTGYSSLSYLLHLPIDKIKIDKSFVDDILYHSNQGIMVKTIIDMGQNLNFAVIAEGIETDEQLAFLKKNDCGTGQGYLFSRPIPAEQMDEYLVNRNRKSGIPIS</sequence>